<keyword evidence="3" id="KW-0536">Nodulation</keyword>
<dbReference type="AlphaFoldDB" id="A0A2A4X290"/>
<dbReference type="EMBL" id="NVUL01000057">
    <property type="protein sequence ID" value="PCI76431.1"/>
    <property type="molecule type" value="Genomic_DNA"/>
</dbReference>
<comment type="similarity">
    <text evidence="1">Belongs to the ABC transporter superfamily.</text>
</comment>
<protein>
    <submittedName>
        <fullName evidence="7">ABC transporter ATP-binding protein</fullName>
    </submittedName>
</protein>
<keyword evidence="4" id="KW-0547">Nucleotide-binding</keyword>
<dbReference type="InterPro" id="IPR027417">
    <property type="entry name" value="P-loop_NTPase"/>
</dbReference>
<dbReference type="PANTHER" id="PTHR42711:SF5">
    <property type="entry name" value="ABC TRANSPORTER ATP-BINDING PROTEIN NATA"/>
    <property type="match status" value="1"/>
</dbReference>
<dbReference type="Pfam" id="PF00005">
    <property type="entry name" value="ABC_tran"/>
    <property type="match status" value="1"/>
</dbReference>
<name>A0A2A4X290_9GAMM</name>
<accession>A0A2A4X290</accession>
<dbReference type="GO" id="GO:0005524">
    <property type="term" value="F:ATP binding"/>
    <property type="evidence" value="ECO:0007669"/>
    <property type="project" value="UniProtKB-KW"/>
</dbReference>
<evidence type="ECO:0000256" key="5">
    <source>
        <dbReference type="ARBA" id="ARBA00022840"/>
    </source>
</evidence>
<evidence type="ECO:0000256" key="1">
    <source>
        <dbReference type="ARBA" id="ARBA00005417"/>
    </source>
</evidence>
<evidence type="ECO:0000313" key="8">
    <source>
        <dbReference type="Proteomes" id="UP000218767"/>
    </source>
</evidence>
<evidence type="ECO:0000256" key="4">
    <source>
        <dbReference type="ARBA" id="ARBA00022741"/>
    </source>
</evidence>
<dbReference type="PANTHER" id="PTHR42711">
    <property type="entry name" value="ABC TRANSPORTER ATP-BINDING PROTEIN"/>
    <property type="match status" value="1"/>
</dbReference>
<dbReference type="InterPro" id="IPR003593">
    <property type="entry name" value="AAA+_ATPase"/>
</dbReference>
<dbReference type="InterPro" id="IPR050763">
    <property type="entry name" value="ABC_transporter_ATP-binding"/>
</dbReference>
<reference evidence="8" key="1">
    <citation type="submission" date="2017-08" db="EMBL/GenBank/DDBJ databases">
        <title>A dynamic microbial community with high functional redundancy inhabits the cold, oxic subseafloor aquifer.</title>
        <authorList>
            <person name="Tully B.J."/>
            <person name="Wheat C.G."/>
            <person name="Glazer B.T."/>
            <person name="Huber J.A."/>
        </authorList>
    </citation>
    <scope>NUCLEOTIDE SEQUENCE [LARGE SCALE GENOMIC DNA]</scope>
</reference>
<evidence type="ECO:0000256" key="3">
    <source>
        <dbReference type="ARBA" id="ARBA00022458"/>
    </source>
</evidence>
<sequence>MVISAVHSPSHSQTDTKSHSVLSLQNVSKTYGEFTAVDDISFSIPKGSIYGFLGPNGAGKTTTIRMILEIIKPSSGSVSILGHSSALDVRNRIGYLPEEKGLYKKMKVWALIQYFAMLKGMKKKEAKHQAWHLLEKYGLKDFAEAKVESLSKGMGQKVQVLSAVAHEPELVILDEPFSGLDPVNQSVLEELIADMAKNGQTVIFSTHVMQHAERLCDHILLIAKGRKIFDGTVSEAKATIPRRVLLESADDVSSLNSIAGVTEIVQTEEIDASDSAKQQWQLQISEQLNPQDILRTCFEKNISLSRFEFTEPSLHDVFVHLVGDDAKEHAFR</sequence>
<dbReference type="Gene3D" id="3.40.50.300">
    <property type="entry name" value="P-loop containing nucleotide triphosphate hydrolases"/>
    <property type="match status" value="1"/>
</dbReference>
<dbReference type="Proteomes" id="UP000218767">
    <property type="component" value="Unassembled WGS sequence"/>
</dbReference>
<keyword evidence="5 7" id="KW-0067">ATP-binding</keyword>
<dbReference type="PROSITE" id="PS50893">
    <property type="entry name" value="ABC_TRANSPORTER_2"/>
    <property type="match status" value="1"/>
</dbReference>
<gene>
    <name evidence="7" type="ORF">COB20_10690</name>
</gene>
<dbReference type="Pfam" id="PF13732">
    <property type="entry name" value="DrrA1-3_C"/>
    <property type="match status" value="1"/>
</dbReference>
<organism evidence="7 8">
    <name type="scientific">SAR86 cluster bacterium</name>
    <dbReference type="NCBI Taxonomy" id="2030880"/>
    <lineage>
        <taxon>Bacteria</taxon>
        <taxon>Pseudomonadati</taxon>
        <taxon>Pseudomonadota</taxon>
        <taxon>Gammaproteobacteria</taxon>
        <taxon>SAR86 cluster</taxon>
    </lineage>
</organism>
<evidence type="ECO:0000259" key="6">
    <source>
        <dbReference type="PROSITE" id="PS50893"/>
    </source>
</evidence>
<proteinExistence type="inferred from homology"/>
<feature type="domain" description="ABC transporter" evidence="6">
    <location>
        <begin position="22"/>
        <end position="249"/>
    </location>
</feature>
<dbReference type="InterPro" id="IPR003439">
    <property type="entry name" value="ABC_transporter-like_ATP-bd"/>
</dbReference>
<evidence type="ECO:0000256" key="2">
    <source>
        <dbReference type="ARBA" id="ARBA00022448"/>
    </source>
</evidence>
<dbReference type="SMART" id="SM00382">
    <property type="entry name" value="AAA"/>
    <property type="match status" value="1"/>
</dbReference>
<comment type="caution">
    <text evidence="7">The sequence shown here is derived from an EMBL/GenBank/DDBJ whole genome shotgun (WGS) entry which is preliminary data.</text>
</comment>
<dbReference type="SUPFAM" id="SSF52540">
    <property type="entry name" value="P-loop containing nucleoside triphosphate hydrolases"/>
    <property type="match status" value="1"/>
</dbReference>
<keyword evidence="2" id="KW-0813">Transport</keyword>
<dbReference type="GO" id="GO:0016887">
    <property type="term" value="F:ATP hydrolysis activity"/>
    <property type="evidence" value="ECO:0007669"/>
    <property type="project" value="InterPro"/>
</dbReference>
<evidence type="ECO:0000313" key="7">
    <source>
        <dbReference type="EMBL" id="PCI76431.1"/>
    </source>
</evidence>
<dbReference type="InterPro" id="IPR025302">
    <property type="entry name" value="DrrA1/2-like_C"/>
</dbReference>